<protein>
    <submittedName>
        <fullName evidence="2">Uncharacterized protein</fullName>
    </submittedName>
</protein>
<dbReference type="Proteomes" id="UP000242875">
    <property type="component" value="Unassembled WGS sequence"/>
</dbReference>
<evidence type="ECO:0000313" key="3">
    <source>
        <dbReference type="Proteomes" id="UP000242875"/>
    </source>
</evidence>
<dbReference type="EMBL" id="MVBO01000015">
    <property type="protein sequence ID" value="OZJ05473.1"/>
    <property type="molecule type" value="Genomic_DNA"/>
</dbReference>
<proteinExistence type="predicted"/>
<feature type="coiled-coil region" evidence="1">
    <location>
        <begin position="26"/>
        <end position="60"/>
    </location>
</feature>
<sequence length="104" mass="11776">MTGATRPRRKKADYVRLLELEFEQKNAEKTRLIHTLQQRLKDAETENEKLKSLVLSLHRQIAGKRAGGDSLQVQPNALPVFAAAKQTVVRTLGGKFMAQYPLVY</sequence>
<accession>A0A261Y4E9</accession>
<dbReference type="AlphaFoldDB" id="A0A261Y4E9"/>
<keyword evidence="1" id="KW-0175">Coiled coil</keyword>
<gene>
    <name evidence="2" type="ORF">BZG36_01601</name>
</gene>
<name>A0A261Y4E9_9FUNG</name>
<reference evidence="2 3" key="1">
    <citation type="journal article" date="2017" name="Mycologia">
        <title>Bifiguratus adelaidae, gen. et sp. nov., a new member of Mucoromycotina in endophytic and soil-dwelling habitats.</title>
        <authorList>
            <person name="Torres-Cruz T.J."/>
            <person name="Billingsley Tobias T.L."/>
            <person name="Almatruk M."/>
            <person name="Hesse C."/>
            <person name="Kuske C.R."/>
            <person name="Desiro A."/>
            <person name="Benucci G.M."/>
            <person name="Bonito G."/>
            <person name="Stajich J.E."/>
            <person name="Dunlap C."/>
            <person name="Arnold A.E."/>
            <person name="Porras-Alfaro A."/>
        </authorList>
    </citation>
    <scope>NUCLEOTIDE SEQUENCE [LARGE SCALE GENOMIC DNA]</scope>
    <source>
        <strain evidence="2 3">AZ0501</strain>
    </source>
</reference>
<organism evidence="2 3">
    <name type="scientific">Bifiguratus adelaidae</name>
    <dbReference type="NCBI Taxonomy" id="1938954"/>
    <lineage>
        <taxon>Eukaryota</taxon>
        <taxon>Fungi</taxon>
        <taxon>Fungi incertae sedis</taxon>
        <taxon>Mucoromycota</taxon>
        <taxon>Mucoromycotina</taxon>
        <taxon>Endogonomycetes</taxon>
        <taxon>Endogonales</taxon>
        <taxon>Endogonales incertae sedis</taxon>
        <taxon>Bifiguratus</taxon>
    </lineage>
</organism>
<comment type="caution">
    <text evidence="2">The sequence shown here is derived from an EMBL/GenBank/DDBJ whole genome shotgun (WGS) entry which is preliminary data.</text>
</comment>
<evidence type="ECO:0000313" key="2">
    <source>
        <dbReference type="EMBL" id="OZJ05473.1"/>
    </source>
</evidence>
<evidence type="ECO:0000256" key="1">
    <source>
        <dbReference type="SAM" id="Coils"/>
    </source>
</evidence>
<keyword evidence="3" id="KW-1185">Reference proteome</keyword>